<proteinExistence type="predicted"/>
<dbReference type="AlphaFoldDB" id="A0A1B4VCN2"/>
<dbReference type="Proteomes" id="UP000218899">
    <property type="component" value="Chromosome"/>
</dbReference>
<evidence type="ECO:0000313" key="2">
    <source>
        <dbReference type="Proteomes" id="UP000218899"/>
    </source>
</evidence>
<dbReference type="KEGG" id="sva:SVA_2943"/>
<protein>
    <submittedName>
        <fullName evidence="1">Uncharacterized protein</fullName>
    </submittedName>
</protein>
<reference evidence="1 2" key="1">
    <citation type="submission" date="2015-08" db="EMBL/GenBank/DDBJ databases">
        <title>Complete genome sequence of Sulfurifustis variabilis.</title>
        <authorList>
            <person name="Miura A."/>
            <person name="Kojima H."/>
            <person name="Fukui M."/>
        </authorList>
    </citation>
    <scope>NUCLEOTIDE SEQUENCE [LARGE SCALE GENOMIC DNA]</scope>
    <source>
        <strain evidence="2">skN76</strain>
    </source>
</reference>
<gene>
    <name evidence="1" type="ORF">SVA_2943</name>
</gene>
<sequence>MATHPTLDLRFAPELRARLENFLASITDYEPTLVLMKGRRLPYSAERWDYGAYRPEHVELVRGELQRAGKRLLFIADGVVVAIPQSHLLHELKGRTLDVARNGSILVSDAAEA</sequence>
<evidence type="ECO:0000313" key="1">
    <source>
        <dbReference type="EMBL" id="BAU49491.1"/>
    </source>
</evidence>
<dbReference type="RefSeq" id="WP_096461890.1">
    <property type="nucleotide sequence ID" value="NZ_AP014936.1"/>
</dbReference>
<dbReference type="EMBL" id="AP014936">
    <property type="protein sequence ID" value="BAU49491.1"/>
    <property type="molecule type" value="Genomic_DNA"/>
</dbReference>
<accession>A0A1B4VCN2</accession>
<keyword evidence="2" id="KW-1185">Reference proteome</keyword>
<name>A0A1B4VCN2_9GAMM</name>
<organism evidence="1 2">
    <name type="scientific">Sulfurifustis variabilis</name>
    <dbReference type="NCBI Taxonomy" id="1675686"/>
    <lineage>
        <taxon>Bacteria</taxon>
        <taxon>Pseudomonadati</taxon>
        <taxon>Pseudomonadota</taxon>
        <taxon>Gammaproteobacteria</taxon>
        <taxon>Acidiferrobacterales</taxon>
        <taxon>Acidiferrobacteraceae</taxon>
        <taxon>Sulfurifustis</taxon>
    </lineage>
</organism>